<keyword evidence="3" id="KW-1185">Reference proteome</keyword>
<feature type="region of interest" description="Disordered" evidence="1">
    <location>
        <begin position="62"/>
        <end position="82"/>
    </location>
</feature>
<gene>
    <name evidence="4" type="primary">LOC108665264</name>
</gene>
<sequence length="307" mass="34118">MFNVAEKQHDFLVSVGTFLTVRVVGSVLLMSVLSSGSRETARLPRQCRDVPDAGKECPVIAIPARSPTPAPDNTTDELVGVSSSTPAPVLSCPGIDDPANFTECCYEYDDDQEDQEDGEGSADGGSGAFLDAVKKVTDDDDDGPKVRKPRCCAPKIEQSFLDWLLGLDDRICRVAMIVALSVTGTLLLFTIIFIVCCFWSKCPLYYTCRVKYDKDDIIATAGDEETANLTDMPAEEKGVKGYSPNEVKVTTLNEEEEPCLKKEKEADEQQPLVEKKEEKKKDEKKKEDKKKEEKKKEDKKKEEKKKE</sequence>
<reference evidence="4" key="1">
    <citation type="submission" date="2025-08" db="UniProtKB">
        <authorList>
            <consortium name="RefSeq"/>
        </authorList>
    </citation>
    <scope>IDENTIFICATION</scope>
    <source>
        <tissue evidence="4">Whole organism</tissue>
    </source>
</reference>
<dbReference type="AlphaFoldDB" id="A0A8B7N2P7"/>
<feature type="compositionally biased region" description="Basic and acidic residues" evidence="1">
    <location>
        <begin position="258"/>
        <end position="307"/>
    </location>
</feature>
<dbReference type="Proteomes" id="UP000694843">
    <property type="component" value="Unplaced"/>
</dbReference>
<evidence type="ECO:0000256" key="1">
    <source>
        <dbReference type="SAM" id="MobiDB-lite"/>
    </source>
</evidence>
<dbReference type="RefSeq" id="XP_018007489.2">
    <property type="nucleotide sequence ID" value="XM_018152000.2"/>
</dbReference>
<dbReference type="GeneID" id="108665264"/>
<keyword evidence="2" id="KW-0472">Membrane</keyword>
<dbReference type="KEGG" id="hazt:108665264"/>
<name>A0A8B7N2P7_HYAAZ</name>
<keyword evidence="2" id="KW-1133">Transmembrane helix</keyword>
<evidence type="ECO:0000313" key="3">
    <source>
        <dbReference type="Proteomes" id="UP000694843"/>
    </source>
</evidence>
<feature type="transmembrane region" description="Helical" evidence="2">
    <location>
        <begin position="174"/>
        <end position="195"/>
    </location>
</feature>
<keyword evidence="2" id="KW-0812">Transmembrane</keyword>
<accession>A0A8B7N2P7</accession>
<protein>
    <submittedName>
        <fullName evidence="4">Uncharacterized protein LOC108665264</fullName>
    </submittedName>
</protein>
<feature type="non-terminal residue" evidence="4">
    <location>
        <position position="307"/>
    </location>
</feature>
<organism evidence="3 4">
    <name type="scientific">Hyalella azteca</name>
    <name type="common">Amphipod</name>
    <dbReference type="NCBI Taxonomy" id="294128"/>
    <lineage>
        <taxon>Eukaryota</taxon>
        <taxon>Metazoa</taxon>
        <taxon>Ecdysozoa</taxon>
        <taxon>Arthropoda</taxon>
        <taxon>Crustacea</taxon>
        <taxon>Multicrustacea</taxon>
        <taxon>Malacostraca</taxon>
        <taxon>Eumalacostraca</taxon>
        <taxon>Peracarida</taxon>
        <taxon>Amphipoda</taxon>
        <taxon>Senticaudata</taxon>
        <taxon>Talitrida</taxon>
        <taxon>Talitroidea</taxon>
        <taxon>Hyalellidae</taxon>
        <taxon>Hyalella</taxon>
    </lineage>
</organism>
<feature type="transmembrane region" description="Helical" evidence="2">
    <location>
        <begin position="12"/>
        <end position="33"/>
    </location>
</feature>
<dbReference type="OrthoDB" id="6336411at2759"/>
<evidence type="ECO:0000313" key="4">
    <source>
        <dbReference type="RefSeq" id="XP_018007489.2"/>
    </source>
</evidence>
<proteinExistence type="predicted"/>
<feature type="region of interest" description="Disordered" evidence="1">
    <location>
        <begin position="231"/>
        <end position="307"/>
    </location>
</feature>
<evidence type="ECO:0000256" key="2">
    <source>
        <dbReference type="SAM" id="Phobius"/>
    </source>
</evidence>